<reference evidence="2" key="2">
    <citation type="submission" date="2022-01" db="EMBL/GenBank/DDBJ databases">
        <authorList>
            <person name="Yamashiro T."/>
            <person name="Shiraishi A."/>
            <person name="Satake H."/>
            <person name="Nakayama K."/>
        </authorList>
    </citation>
    <scope>NUCLEOTIDE SEQUENCE</scope>
</reference>
<organism evidence="2 3">
    <name type="scientific">Tanacetum coccineum</name>
    <dbReference type="NCBI Taxonomy" id="301880"/>
    <lineage>
        <taxon>Eukaryota</taxon>
        <taxon>Viridiplantae</taxon>
        <taxon>Streptophyta</taxon>
        <taxon>Embryophyta</taxon>
        <taxon>Tracheophyta</taxon>
        <taxon>Spermatophyta</taxon>
        <taxon>Magnoliopsida</taxon>
        <taxon>eudicotyledons</taxon>
        <taxon>Gunneridae</taxon>
        <taxon>Pentapetalae</taxon>
        <taxon>asterids</taxon>
        <taxon>campanulids</taxon>
        <taxon>Asterales</taxon>
        <taxon>Asteraceae</taxon>
        <taxon>Asteroideae</taxon>
        <taxon>Anthemideae</taxon>
        <taxon>Anthemidinae</taxon>
        <taxon>Tanacetum</taxon>
    </lineage>
</organism>
<evidence type="ECO:0000313" key="2">
    <source>
        <dbReference type="EMBL" id="GJT77025.1"/>
    </source>
</evidence>
<gene>
    <name evidence="2" type="ORF">Tco_1043750</name>
</gene>
<proteinExistence type="predicted"/>
<accession>A0ABQ5GP38</accession>
<keyword evidence="3" id="KW-1185">Reference proteome</keyword>
<dbReference type="EMBL" id="BQNB010018675">
    <property type="protein sequence ID" value="GJT77025.1"/>
    <property type="molecule type" value="Genomic_DNA"/>
</dbReference>
<sequence>MKGKRKCENLNNKPPNYENLCGNDNWNGDFGNVSKRQRSASVHLPSVKEDTGDCGVFIGGSTFGSSNVPRFLPGDRYDCLFRESSSATARRNMSHCIDLPGPVGFSPIDQHSLFLSGYRRGPAVLDFETSTVLMSSMNWGNQPTNLSNNSPYAQGKNSVNSVDVL</sequence>
<reference evidence="2" key="1">
    <citation type="journal article" date="2022" name="Int. J. Mol. Sci.">
        <title>Draft Genome of Tanacetum Coccineum: Genomic Comparison of Closely Related Tanacetum-Family Plants.</title>
        <authorList>
            <person name="Yamashiro T."/>
            <person name="Shiraishi A."/>
            <person name="Nakayama K."/>
            <person name="Satake H."/>
        </authorList>
    </citation>
    <scope>NUCLEOTIDE SEQUENCE</scope>
</reference>
<comment type="caution">
    <text evidence="2">The sequence shown here is derived from an EMBL/GenBank/DDBJ whole genome shotgun (WGS) entry which is preliminary data.</text>
</comment>
<evidence type="ECO:0000256" key="1">
    <source>
        <dbReference type="SAM" id="MobiDB-lite"/>
    </source>
</evidence>
<evidence type="ECO:0000313" key="3">
    <source>
        <dbReference type="Proteomes" id="UP001151760"/>
    </source>
</evidence>
<feature type="region of interest" description="Disordered" evidence="1">
    <location>
        <begin position="145"/>
        <end position="165"/>
    </location>
</feature>
<protein>
    <submittedName>
        <fullName evidence="2">Uncharacterized protein</fullName>
    </submittedName>
</protein>
<dbReference type="Proteomes" id="UP001151760">
    <property type="component" value="Unassembled WGS sequence"/>
</dbReference>
<name>A0ABQ5GP38_9ASTR</name>